<evidence type="ECO:0000313" key="2">
    <source>
        <dbReference type="Proteomes" id="UP000054995"/>
    </source>
</evidence>
<organism evidence="1 2">
    <name type="scientific">Trichinella pseudospiralis</name>
    <name type="common">Parasitic roundworm</name>
    <dbReference type="NCBI Taxonomy" id="6337"/>
    <lineage>
        <taxon>Eukaryota</taxon>
        <taxon>Metazoa</taxon>
        <taxon>Ecdysozoa</taxon>
        <taxon>Nematoda</taxon>
        <taxon>Enoplea</taxon>
        <taxon>Dorylaimia</taxon>
        <taxon>Trichinellida</taxon>
        <taxon>Trichinellidae</taxon>
        <taxon>Trichinella</taxon>
    </lineage>
</organism>
<sequence length="118" mass="13996">MLGYVSMKAEVWTCPDMSRLRLESRNQCCRRPTSRSQRLLSLHPKPPSMVSRYYYCYSVEPHKRKQPCTEPPDLHHTCTLGCINFSLLICLLYRIDLIFDFAIFKSYMADQRHINYVD</sequence>
<dbReference type="EMBL" id="JYDT01000012">
    <property type="protein sequence ID" value="KRY91675.1"/>
    <property type="molecule type" value="Genomic_DNA"/>
</dbReference>
<name>A0A0V1G063_TRIPS</name>
<accession>A0A0V1G063</accession>
<gene>
    <name evidence="1" type="ORF">T4D_8305</name>
</gene>
<dbReference type="OrthoDB" id="5920703at2759"/>
<evidence type="ECO:0000313" key="1">
    <source>
        <dbReference type="EMBL" id="KRY91675.1"/>
    </source>
</evidence>
<reference evidence="1 2" key="1">
    <citation type="submission" date="2015-01" db="EMBL/GenBank/DDBJ databases">
        <title>Evolution of Trichinella species and genotypes.</title>
        <authorList>
            <person name="Korhonen P.K."/>
            <person name="Edoardo P."/>
            <person name="Giuseppe L.R."/>
            <person name="Gasser R.B."/>
        </authorList>
    </citation>
    <scope>NUCLEOTIDE SEQUENCE [LARGE SCALE GENOMIC DNA]</scope>
    <source>
        <strain evidence="1">ISS470</strain>
    </source>
</reference>
<proteinExistence type="predicted"/>
<protein>
    <submittedName>
        <fullName evidence="1">Uncharacterized protein</fullName>
    </submittedName>
</protein>
<keyword evidence="2" id="KW-1185">Reference proteome</keyword>
<comment type="caution">
    <text evidence="1">The sequence shown here is derived from an EMBL/GenBank/DDBJ whole genome shotgun (WGS) entry which is preliminary data.</text>
</comment>
<dbReference type="Proteomes" id="UP000054995">
    <property type="component" value="Unassembled WGS sequence"/>
</dbReference>